<dbReference type="InterPro" id="IPR013766">
    <property type="entry name" value="Thioredoxin_domain"/>
</dbReference>
<proteinExistence type="predicted"/>
<dbReference type="OrthoDB" id="267941at2157"/>
<protein>
    <submittedName>
        <fullName evidence="3">Thioredoxin</fullName>
    </submittedName>
</protein>
<organism evidence="3 4">
    <name type="scientific">Haloplanus aerogenes</name>
    <dbReference type="NCBI Taxonomy" id="660522"/>
    <lineage>
        <taxon>Archaea</taxon>
        <taxon>Methanobacteriati</taxon>
        <taxon>Methanobacteriota</taxon>
        <taxon>Stenosarchaea group</taxon>
        <taxon>Halobacteria</taxon>
        <taxon>Halobacteriales</taxon>
        <taxon>Haloferacaceae</taxon>
        <taxon>Haloplanus</taxon>
    </lineage>
</organism>
<gene>
    <name evidence="3" type="ORF">ATH50_1854</name>
    <name evidence="2" type="ORF">DU502_12610</name>
</gene>
<dbReference type="KEGG" id="haer:DU502_12610"/>
<accession>A0A3M0DGS3</accession>
<dbReference type="GO" id="GO:0015035">
    <property type="term" value="F:protein-disulfide reductase activity"/>
    <property type="evidence" value="ECO:0007669"/>
    <property type="project" value="TreeGrafter"/>
</dbReference>
<dbReference type="PROSITE" id="PS51352">
    <property type="entry name" value="THIOREDOXIN_2"/>
    <property type="match status" value="1"/>
</dbReference>
<dbReference type="Pfam" id="PF00085">
    <property type="entry name" value="Thioredoxin"/>
    <property type="match status" value="1"/>
</dbReference>
<dbReference type="Gene3D" id="3.40.30.10">
    <property type="entry name" value="Glutaredoxin"/>
    <property type="match status" value="1"/>
</dbReference>
<dbReference type="SUPFAM" id="SSF52833">
    <property type="entry name" value="Thioredoxin-like"/>
    <property type="match status" value="1"/>
</dbReference>
<name>A0A3M0DGS3_9EURY</name>
<dbReference type="GeneID" id="38472142"/>
<dbReference type="InterPro" id="IPR036249">
    <property type="entry name" value="Thioredoxin-like_sf"/>
</dbReference>
<evidence type="ECO:0000313" key="3">
    <source>
        <dbReference type="EMBL" id="RMB18399.1"/>
    </source>
</evidence>
<evidence type="ECO:0000313" key="2">
    <source>
        <dbReference type="EMBL" id="AZH26148.1"/>
    </source>
</evidence>
<dbReference type="EMBL" id="CP034145">
    <property type="protein sequence ID" value="AZH26148.1"/>
    <property type="molecule type" value="Genomic_DNA"/>
</dbReference>
<dbReference type="Proteomes" id="UP000282007">
    <property type="component" value="Chromosome"/>
</dbReference>
<dbReference type="GO" id="GO:0005737">
    <property type="term" value="C:cytoplasm"/>
    <property type="evidence" value="ECO:0007669"/>
    <property type="project" value="TreeGrafter"/>
</dbReference>
<evidence type="ECO:0000313" key="4">
    <source>
        <dbReference type="Proteomes" id="UP000277326"/>
    </source>
</evidence>
<dbReference type="RefSeq" id="WP_121920484.1">
    <property type="nucleotide sequence ID" value="NZ_CP034145.1"/>
</dbReference>
<reference evidence="3 4" key="1">
    <citation type="journal article" date="2015" name="Stand. Genomic Sci.">
        <title>Genomic Encyclopedia of Bacterial and Archaeal Type Strains, Phase III: the genomes of soil and plant-associated and newly described type strains.</title>
        <authorList>
            <person name="Whitman W.B."/>
            <person name="Woyke T."/>
            <person name="Klenk H.P."/>
            <person name="Zhou Y."/>
            <person name="Lilburn T.G."/>
            <person name="Beck B.J."/>
            <person name="De Vos P."/>
            <person name="Vandamme P."/>
            <person name="Eisen J.A."/>
            <person name="Garrity G."/>
            <person name="Hugenholtz P."/>
            <person name="Kyrpides N.C."/>
        </authorList>
    </citation>
    <scope>NUCLEOTIDE SEQUENCE [LARGE SCALE GENOMIC DNA]</scope>
    <source>
        <strain evidence="3 4">CGMCC 1.10124</strain>
    </source>
</reference>
<sequence length="110" mass="12000">MQDTDAAPIRVDTAADLDALVDDHDRVLVEFFTEGCGVCASMEPVLSVVARETDVPVVLVNPRDDPVLVDRFDIRSVPTLVLFERGAEVKRLADGFVGAERLVAFVEEAD</sequence>
<dbReference type="CDD" id="cd02947">
    <property type="entry name" value="TRX_family"/>
    <property type="match status" value="1"/>
</dbReference>
<dbReference type="PANTHER" id="PTHR45663">
    <property type="entry name" value="GEO12009P1"/>
    <property type="match status" value="1"/>
</dbReference>
<dbReference type="Proteomes" id="UP000277326">
    <property type="component" value="Unassembled WGS sequence"/>
</dbReference>
<feature type="domain" description="Thioredoxin" evidence="1">
    <location>
        <begin position="1"/>
        <end position="110"/>
    </location>
</feature>
<reference evidence="3" key="3">
    <citation type="submission" date="2018-10" db="EMBL/GenBank/DDBJ databases">
        <authorList>
            <person name="Whitman W."/>
            <person name="Huntemann M."/>
            <person name="Clum A."/>
            <person name="Pillay M."/>
            <person name="Palaniappan K."/>
            <person name="Varghese N."/>
            <person name="Mikhailova N."/>
            <person name="Stamatis D."/>
            <person name="Reddy T."/>
            <person name="Daum C."/>
            <person name="Shapiro N."/>
            <person name="Ivanova N."/>
            <person name="Kyrpides N."/>
            <person name="Woyke T."/>
        </authorList>
    </citation>
    <scope>NUCLEOTIDE SEQUENCE</scope>
    <source>
        <strain evidence="3">CGMCC 1.10124</strain>
    </source>
</reference>
<dbReference type="PANTHER" id="PTHR45663:SF11">
    <property type="entry name" value="GEO12009P1"/>
    <property type="match status" value="1"/>
</dbReference>
<dbReference type="EMBL" id="REFS01000003">
    <property type="protein sequence ID" value="RMB18399.1"/>
    <property type="molecule type" value="Genomic_DNA"/>
</dbReference>
<keyword evidence="5" id="KW-1185">Reference proteome</keyword>
<evidence type="ECO:0000313" key="5">
    <source>
        <dbReference type="Proteomes" id="UP000282007"/>
    </source>
</evidence>
<evidence type="ECO:0000259" key="1">
    <source>
        <dbReference type="PROSITE" id="PS51352"/>
    </source>
</evidence>
<reference evidence="2 5" key="2">
    <citation type="submission" date="2018-07" db="EMBL/GenBank/DDBJ databases">
        <title>Genome sequences of Haloplanus aerogenes JCM 16430T.</title>
        <authorList>
            <person name="Kim Y.B."/>
            <person name="Roh S.W."/>
        </authorList>
    </citation>
    <scope>NUCLEOTIDE SEQUENCE [LARGE SCALE GENOMIC DNA]</scope>
    <source>
        <strain evidence="2 5">JCM 16430</strain>
    </source>
</reference>
<dbReference type="AlphaFoldDB" id="A0A3M0DGS3"/>